<protein>
    <recommendedName>
        <fullName evidence="3">Carboxylic ester hydrolase</fullName>
        <ecNumber evidence="3">3.1.1.-</ecNumber>
    </recommendedName>
</protein>
<dbReference type="InterPro" id="IPR002018">
    <property type="entry name" value="CarbesteraseB"/>
</dbReference>
<keyword evidence="3" id="KW-0732">Signal</keyword>
<name>A0ABR2XQG6_9PEZI</name>
<accession>A0ABR2XQG6</accession>
<comment type="caution">
    <text evidence="5">The sequence shown here is derived from an EMBL/GenBank/DDBJ whole genome shotgun (WGS) entry which is preliminary data.</text>
</comment>
<dbReference type="InterPro" id="IPR019826">
    <property type="entry name" value="Carboxylesterase_B_AS"/>
</dbReference>
<dbReference type="Pfam" id="PF00135">
    <property type="entry name" value="COesterase"/>
    <property type="match status" value="1"/>
</dbReference>
<evidence type="ECO:0000313" key="6">
    <source>
        <dbReference type="Proteomes" id="UP001465668"/>
    </source>
</evidence>
<dbReference type="InterPro" id="IPR029058">
    <property type="entry name" value="AB_hydrolase_fold"/>
</dbReference>
<evidence type="ECO:0000256" key="1">
    <source>
        <dbReference type="ARBA" id="ARBA00005964"/>
    </source>
</evidence>
<dbReference type="Proteomes" id="UP001465668">
    <property type="component" value="Unassembled WGS sequence"/>
</dbReference>
<evidence type="ECO:0000256" key="2">
    <source>
        <dbReference type="ARBA" id="ARBA00022801"/>
    </source>
</evidence>
<dbReference type="SUPFAM" id="SSF53474">
    <property type="entry name" value="alpha/beta-Hydrolases"/>
    <property type="match status" value="1"/>
</dbReference>
<keyword evidence="2 3" id="KW-0378">Hydrolase</keyword>
<sequence>MYGKYLLLTWLTWLAHGRGEDLTIDLGYEKYTGFRVESSGLNIWKGIRYAAPPVGELRFRGPVKPETTGETIQADNFGAPCLQTLAAGNNTPNIPPPTGTPDQDCLFVNVYAPSEARDLPVYVYIHGGGYGQGDGSYDLSTLISANDNGFLGVAFNYRLGAFGFLSSEDVKANGTLNAGLLDQRFALEWIQENIHLFGGDKSRVTIYGISAGGGSVMLQLHSAMANGGVEGTKFFENAMASSPYLPRQYNYNDDFPTHLYDQFVNRTGCRGELDKLSCLRGRDMDVLQRANIDVTNTGAYGTWSFAPVTDGSLIQYTPYTQLLEQKVVNGRNMWTSHNADESPFFVPNNITTLEALTSFLKVSFPRFDDADIASILEIYPLSEYGKNLDNPRFATAGDSGPTAVDVSQFAIGNQQRAYAIYAEATYQCTSYILATAYSTDSSKSSYLHTYTNPPALHGYDVSAYLGPASSTQGPEFVKIWQEAWGAYITTGSPRVPGELANNSSSEVLSRWPKWGNSRMLNFNQTGGTPATENYWSKNITVHYEPGLKNAFREVDAETWEGGRGKRCEFWKRIAPKVPM</sequence>
<feature type="domain" description="Carboxylesterase type B" evidence="4">
    <location>
        <begin position="33"/>
        <end position="519"/>
    </location>
</feature>
<proteinExistence type="inferred from homology"/>
<comment type="similarity">
    <text evidence="1 3">Belongs to the type-B carboxylesterase/lipase family.</text>
</comment>
<dbReference type="InterPro" id="IPR050309">
    <property type="entry name" value="Type-B_Carboxylest/Lipase"/>
</dbReference>
<dbReference type="EMBL" id="JARVKM010000031">
    <property type="protein sequence ID" value="KAK9775855.1"/>
    <property type="molecule type" value="Genomic_DNA"/>
</dbReference>
<organism evidence="5 6">
    <name type="scientific">Seiridium cardinale</name>
    <dbReference type="NCBI Taxonomy" id="138064"/>
    <lineage>
        <taxon>Eukaryota</taxon>
        <taxon>Fungi</taxon>
        <taxon>Dikarya</taxon>
        <taxon>Ascomycota</taxon>
        <taxon>Pezizomycotina</taxon>
        <taxon>Sordariomycetes</taxon>
        <taxon>Xylariomycetidae</taxon>
        <taxon>Amphisphaeriales</taxon>
        <taxon>Sporocadaceae</taxon>
        <taxon>Seiridium</taxon>
    </lineage>
</organism>
<reference evidence="5 6" key="1">
    <citation type="submission" date="2024-02" db="EMBL/GenBank/DDBJ databases">
        <title>First draft genome assembly of two strains of Seiridium cardinale.</title>
        <authorList>
            <person name="Emiliani G."/>
            <person name="Scali E."/>
        </authorList>
    </citation>
    <scope>NUCLEOTIDE SEQUENCE [LARGE SCALE GENOMIC DNA]</scope>
    <source>
        <strain evidence="5 6">BM-138-000479</strain>
    </source>
</reference>
<dbReference type="EC" id="3.1.1.-" evidence="3"/>
<evidence type="ECO:0000259" key="4">
    <source>
        <dbReference type="Pfam" id="PF00135"/>
    </source>
</evidence>
<evidence type="ECO:0000256" key="3">
    <source>
        <dbReference type="RuleBase" id="RU361235"/>
    </source>
</evidence>
<keyword evidence="6" id="KW-1185">Reference proteome</keyword>
<gene>
    <name evidence="5" type="ORF">SCAR479_07380</name>
</gene>
<dbReference type="Gene3D" id="3.40.50.1820">
    <property type="entry name" value="alpha/beta hydrolase"/>
    <property type="match status" value="1"/>
</dbReference>
<evidence type="ECO:0000313" key="5">
    <source>
        <dbReference type="EMBL" id="KAK9775855.1"/>
    </source>
</evidence>
<dbReference type="PROSITE" id="PS00122">
    <property type="entry name" value="CARBOXYLESTERASE_B_1"/>
    <property type="match status" value="1"/>
</dbReference>
<dbReference type="PANTHER" id="PTHR11559">
    <property type="entry name" value="CARBOXYLESTERASE"/>
    <property type="match status" value="1"/>
</dbReference>
<feature type="signal peptide" evidence="3">
    <location>
        <begin position="1"/>
        <end position="19"/>
    </location>
</feature>
<feature type="chain" id="PRO_5044966793" description="Carboxylic ester hydrolase" evidence="3">
    <location>
        <begin position="20"/>
        <end position="579"/>
    </location>
</feature>